<dbReference type="Gene3D" id="3.40.630.30">
    <property type="match status" value="1"/>
</dbReference>
<feature type="region of interest" description="Disordered" evidence="1">
    <location>
        <begin position="62"/>
        <end position="89"/>
    </location>
</feature>
<dbReference type="Pfam" id="PF04339">
    <property type="entry name" value="FemAB_like"/>
    <property type="match status" value="1"/>
</dbReference>
<dbReference type="InterPro" id="IPR016181">
    <property type="entry name" value="Acyl_CoA_acyltransferase"/>
</dbReference>
<dbReference type="Proteomes" id="UP000198406">
    <property type="component" value="Unassembled WGS sequence"/>
</dbReference>
<dbReference type="PANTHER" id="PTHR47017:SF1">
    <property type="entry name" value="ACYL-COA"/>
    <property type="match status" value="1"/>
</dbReference>
<protein>
    <recommendedName>
        <fullName evidence="5">BioF2-like acetyltransferase domain-containing protein</fullName>
    </recommendedName>
</protein>
<name>A0A1Z5K6A3_FISSO</name>
<proteinExistence type="predicted"/>
<evidence type="ECO:0000313" key="4">
    <source>
        <dbReference type="Proteomes" id="UP000198406"/>
    </source>
</evidence>
<keyword evidence="4" id="KW-1185">Reference proteome</keyword>
<reference evidence="3 4" key="1">
    <citation type="journal article" date="2015" name="Plant Cell">
        <title>Oil accumulation by the oleaginous diatom Fistulifera solaris as revealed by the genome and transcriptome.</title>
        <authorList>
            <person name="Tanaka T."/>
            <person name="Maeda Y."/>
            <person name="Veluchamy A."/>
            <person name="Tanaka M."/>
            <person name="Abida H."/>
            <person name="Marechal E."/>
            <person name="Bowler C."/>
            <person name="Muto M."/>
            <person name="Sunaga Y."/>
            <person name="Tanaka M."/>
            <person name="Yoshino T."/>
            <person name="Taniguchi T."/>
            <person name="Fukuda Y."/>
            <person name="Nemoto M."/>
            <person name="Matsumoto M."/>
            <person name="Wong P.S."/>
            <person name="Aburatani S."/>
            <person name="Fujibuchi W."/>
        </authorList>
    </citation>
    <scope>NUCLEOTIDE SEQUENCE [LARGE SCALE GENOMIC DNA]</scope>
    <source>
        <strain evidence="3 4">JPCC DA0580</strain>
    </source>
</reference>
<evidence type="ECO:0000313" key="3">
    <source>
        <dbReference type="EMBL" id="GAX21746.1"/>
    </source>
</evidence>
<dbReference type="PANTHER" id="PTHR47017">
    <property type="entry name" value="ACYL-COA"/>
    <property type="match status" value="1"/>
</dbReference>
<comment type="caution">
    <text evidence="3">The sequence shown here is derived from an EMBL/GenBank/DDBJ whole genome shotgun (WGS) entry which is preliminary data.</text>
</comment>
<gene>
    <name evidence="3" type="ORF">FisN_31Lh032</name>
</gene>
<evidence type="ECO:0008006" key="5">
    <source>
        <dbReference type="Google" id="ProtNLM"/>
    </source>
</evidence>
<sequence>MITLECRSSTFLIAFWVVLLAWQRTSVHSYAPRSASNLSLSRQKRHFLLPQSSLFPRNKSIPLSARRSSSSQEQSADDTQKDDKSSPASNERIVEFKLHSSIGSISAEVWDSCLSNTSSPFLSHAWLRCLEESKCASPSTGWVPSHVSILMDSQTVGFVPLYIKGHSLGEFIFDQQFAEAAYQNGIDYYPKLLVGVPFTPATGHRILWHPQLVLQSFSREEIKTLNQSVARFLKQLASSNRVSSVHINFLTESEAEDLGGPLPLPVEDSEDVKGVALKIRSIFQRLDIKDTYLRRTSLQYHWQNVNPNNGGKPFESFDDYLSCFKSKKRINIRRERKKVLEEEGVVIDVITGKDILQYPGLVERIFKIYLSTIDKMMWGRQYLTMEFFQLLARSDFIDYLVFVCARQNVSEREDKLEASDVFAGTFNIVKDGVFYGRYWGCLPDREVKNLHFECCYWSAIDYCIRNGLRRMEPGAGGGDYKWARGFDPALIHSVHYICHPGLRRAVGQFLIDETENNVELTKFLLERSAVGNRQVSTEKC</sequence>
<dbReference type="EMBL" id="BDSP01000172">
    <property type="protein sequence ID" value="GAX21746.1"/>
    <property type="molecule type" value="Genomic_DNA"/>
</dbReference>
<dbReference type="InterPro" id="IPR007434">
    <property type="entry name" value="FemAB-like"/>
</dbReference>
<evidence type="ECO:0000256" key="1">
    <source>
        <dbReference type="SAM" id="MobiDB-lite"/>
    </source>
</evidence>
<evidence type="ECO:0000256" key="2">
    <source>
        <dbReference type="SAM" id="SignalP"/>
    </source>
</evidence>
<feature type="signal peptide" evidence="2">
    <location>
        <begin position="1"/>
        <end position="29"/>
    </location>
</feature>
<feature type="compositionally biased region" description="Low complexity" evidence="1">
    <location>
        <begin position="64"/>
        <end position="74"/>
    </location>
</feature>
<feature type="chain" id="PRO_5012622450" description="BioF2-like acetyltransferase domain-containing protein" evidence="2">
    <location>
        <begin position="30"/>
        <end position="540"/>
    </location>
</feature>
<dbReference type="OrthoDB" id="1946at2759"/>
<dbReference type="SUPFAM" id="SSF55729">
    <property type="entry name" value="Acyl-CoA N-acyltransferases (Nat)"/>
    <property type="match status" value="1"/>
</dbReference>
<dbReference type="InParanoid" id="A0A1Z5K6A3"/>
<accession>A0A1Z5K6A3</accession>
<organism evidence="3 4">
    <name type="scientific">Fistulifera solaris</name>
    <name type="common">Oleaginous diatom</name>
    <dbReference type="NCBI Taxonomy" id="1519565"/>
    <lineage>
        <taxon>Eukaryota</taxon>
        <taxon>Sar</taxon>
        <taxon>Stramenopiles</taxon>
        <taxon>Ochrophyta</taxon>
        <taxon>Bacillariophyta</taxon>
        <taxon>Bacillariophyceae</taxon>
        <taxon>Bacillariophycidae</taxon>
        <taxon>Naviculales</taxon>
        <taxon>Naviculaceae</taxon>
        <taxon>Fistulifera</taxon>
    </lineage>
</organism>
<keyword evidence="2" id="KW-0732">Signal</keyword>
<dbReference type="AlphaFoldDB" id="A0A1Z5K6A3"/>